<evidence type="ECO:0000256" key="2">
    <source>
        <dbReference type="ARBA" id="ARBA00009320"/>
    </source>
</evidence>
<keyword evidence="4" id="KW-0663">Pyridoxal phosphate</keyword>
<evidence type="ECO:0000313" key="12">
    <source>
        <dbReference type="Proteomes" id="UP001467690"/>
    </source>
</evidence>
<comment type="caution">
    <text evidence="11">The sequence shown here is derived from an EMBL/GenBank/DDBJ whole genome shotgun (WGS) entry which is preliminary data.</text>
</comment>
<protein>
    <recommendedName>
        <fullName evidence="8 10">Aminodeoxychorismate lyase</fullName>
        <ecNumber evidence="8 10">4.1.3.38</ecNumber>
    </recommendedName>
</protein>
<evidence type="ECO:0000256" key="1">
    <source>
        <dbReference type="ARBA" id="ARBA00001933"/>
    </source>
</evidence>
<dbReference type="PANTHER" id="PTHR42743">
    <property type="entry name" value="AMINO-ACID AMINOTRANSFERASE"/>
    <property type="match status" value="1"/>
</dbReference>
<keyword evidence="6 11" id="KW-0456">Lyase</keyword>
<dbReference type="EMBL" id="JBELOE010000200">
    <property type="protein sequence ID" value="MER2492143.1"/>
    <property type="molecule type" value="Genomic_DNA"/>
</dbReference>
<dbReference type="GO" id="GO:0008696">
    <property type="term" value="F:4-amino-4-deoxychorismate lyase activity"/>
    <property type="evidence" value="ECO:0007669"/>
    <property type="project" value="UniProtKB-EC"/>
</dbReference>
<gene>
    <name evidence="11" type="primary">pabC</name>
    <name evidence="11" type="ORF">ABS311_09645</name>
</gene>
<dbReference type="Proteomes" id="UP001467690">
    <property type="component" value="Unassembled WGS sequence"/>
</dbReference>
<comment type="pathway">
    <text evidence="7">Cofactor biosynthesis; tetrahydrofolate biosynthesis; 4-aminobenzoate from chorismate: step 2/2.</text>
</comment>
<reference evidence="11 12" key="1">
    <citation type="submission" date="2024-06" db="EMBL/GenBank/DDBJ databases">
        <authorList>
            <person name="Chen R.Y."/>
        </authorList>
    </citation>
    <scope>NUCLEOTIDE SEQUENCE [LARGE SCALE GENOMIC DNA]</scope>
    <source>
        <strain evidence="11 12">D2</strain>
    </source>
</reference>
<accession>A0ABV1RGS3</accession>
<dbReference type="InterPro" id="IPR043131">
    <property type="entry name" value="BCAT-like_N"/>
</dbReference>
<comment type="cofactor">
    <cofactor evidence="1">
        <name>pyridoxal 5'-phosphate</name>
        <dbReference type="ChEBI" id="CHEBI:597326"/>
    </cofactor>
</comment>
<dbReference type="InterPro" id="IPR036038">
    <property type="entry name" value="Aminotransferase-like"/>
</dbReference>
<comment type="similarity">
    <text evidence="2">Belongs to the class-IV pyridoxal-phosphate-dependent aminotransferase family.</text>
</comment>
<dbReference type="RefSeq" id="WP_350401639.1">
    <property type="nucleotide sequence ID" value="NZ_JBELOE010000200.1"/>
</dbReference>
<evidence type="ECO:0000256" key="3">
    <source>
        <dbReference type="ARBA" id="ARBA00011738"/>
    </source>
</evidence>
<dbReference type="SUPFAM" id="SSF56752">
    <property type="entry name" value="D-aminoacid aminotransferase-like PLP-dependent enzymes"/>
    <property type="match status" value="1"/>
</dbReference>
<evidence type="ECO:0000256" key="4">
    <source>
        <dbReference type="ARBA" id="ARBA00022898"/>
    </source>
</evidence>
<evidence type="ECO:0000256" key="10">
    <source>
        <dbReference type="NCBIfam" id="TIGR03461"/>
    </source>
</evidence>
<dbReference type="InterPro" id="IPR050571">
    <property type="entry name" value="Class-IV_PLP-Dep_Aminotrnsfr"/>
</dbReference>
<dbReference type="PANTHER" id="PTHR42743:SF2">
    <property type="entry name" value="AMINODEOXYCHORISMATE LYASE"/>
    <property type="match status" value="1"/>
</dbReference>
<evidence type="ECO:0000256" key="5">
    <source>
        <dbReference type="ARBA" id="ARBA00022909"/>
    </source>
</evidence>
<organism evidence="11 12">
    <name type="scientific">Catenovulum sediminis</name>
    <dbReference type="NCBI Taxonomy" id="1740262"/>
    <lineage>
        <taxon>Bacteria</taxon>
        <taxon>Pseudomonadati</taxon>
        <taxon>Pseudomonadota</taxon>
        <taxon>Gammaproteobacteria</taxon>
        <taxon>Alteromonadales</taxon>
        <taxon>Alteromonadaceae</taxon>
        <taxon>Catenovulum</taxon>
    </lineage>
</organism>
<sequence>MKLIRVIPNHHQIAASNRALQFGDGHFTTIKVQNHQILLWPYHKKRLLDANERLAFPHLDIKRLEKTLQDIAKAQSDAIVKILICRGESQRGYAFSDDMQSVALIYTSDLNEKLFSYPDGIALVSLHTQIARQPLLAGIKHCNRLEQILIKKELTDKQQKDGLVFDTDGFLIETSLANIFVQINENWLTPDLSESGVAGVQRAFTLNKIKNIERRKIHQTEVAAIQAAVISNALIGWVSVASIDGRMLNQKQSQDFIQGCYA</sequence>
<dbReference type="Gene3D" id="3.30.470.10">
    <property type="match status" value="1"/>
</dbReference>
<dbReference type="Pfam" id="PF01063">
    <property type="entry name" value="Aminotran_4"/>
    <property type="match status" value="1"/>
</dbReference>
<evidence type="ECO:0000256" key="6">
    <source>
        <dbReference type="ARBA" id="ARBA00023239"/>
    </source>
</evidence>
<evidence type="ECO:0000256" key="9">
    <source>
        <dbReference type="ARBA" id="ARBA00049529"/>
    </source>
</evidence>
<evidence type="ECO:0000256" key="7">
    <source>
        <dbReference type="ARBA" id="ARBA00035633"/>
    </source>
</evidence>
<dbReference type="InterPro" id="IPR017824">
    <property type="entry name" value="Aminodeoxychorismate_lyase_IV"/>
</dbReference>
<dbReference type="InterPro" id="IPR001544">
    <property type="entry name" value="Aminotrans_IV"/>
</dbReference>
<dbReference type="Gene3D" id="3.20.10.10">
    <property type="entry name" value="D-amino Acid Aminotransferase, subunit A, domain 2"/>
    <property type="match status" value="1"/>
</dbReference>
<comment type="subunit">
    <text evidence="3">Homodimer.</text>
</comment>
<dbReference type="InterPro" id="IPR043132">
    <property type="entry name" value="BCAT-like_C"/>
</dbReference>
<keyword evidence="12" id="KW-1185">Reference proteome</keyword>
<name>A0ABV1RGS3_9ALTE</name>
<dbReference type="NCBIfam" id="TIGR03461">
    <property type="entry name" value="pabC_Proteo"/>
    <property type="match status" value="1"/>
</dbReference>
<evidence type="ECO:0000256" key="8">
    <source>
        <dbReference type="ARBA" id="ARBA00035676"/>
    </source>
</evidence>
<keyword evidence="5" id="KW-0289">Folate biosynthesis</keyword>
<comment type="catalytic activity">
    <reaction evidence="9">
        <text>4-amino-4-deoxychorismate = 4-aminobenzoate + pyruvate + H(+)</text>
        <dbReference type="Rhea" id="RHEA:16201"/>
        <dbReference type="ChEBI" id="CHEBI:15361"/>
        <dbReference type="ChEBI" id="CHEBI:15378"/>
        <dbReference type="ChEBI" id="CHEBI:17836"/>
        <dbReference type="ChEBI" id="CHEBI:58406"/>
        <dbReference type="EC" id="4.1.3.38"/>
    </reaction>
</comment>
<dbReference type="EC" id="4.1.3.38" evidence="8 10"/>
<proteinExistence type="inferred from homology"/>
<evidence type="ECO:0000313" key="11">
    <source>
        <dbReference type="EMBL" id="MER2492143.1"/>
    </source>
</evidence>